<dbReference type="InterPro" id="IPR027417">
    <property type="entry name" value="P-loop_NTPase"/>
</dbReference>
<dbReference type="Proteomes" id="UP000023152">
    <property type="component" value="Unassembled WGS sequence"/>
</dbReference>
<name>X6NDX6_RETFI</name>
<proteinExistence type="predicted"/>
<evidence type="ECO:0000313" key="2">
    <source>
        <dbReference type="EMBL" id="ETO23547.1"/>
    </source>
</evidence>
<evidence type="ECO:0008006" key="4">
    <source>
        <dbReference type="Google" id="ProtNLM"/>
    </source>
</evidence>
<dbReference type="OrthoDB" id="2343366at2759"/>
<dbReference type="PANTHER" id="PTHR22796">
    <property type="entry name" value="URG4-RELATED"/>
    <property type="match status" value="1"/>
</dbReference>
<evidence type="ECO:0000313" key="3">
    <source>
        <dbReference type="Proteomes" id="UP000023152"/>
    </source>
</evidence>
<dbReference type="SUPFAM" id="SSF52540">
    <property type="entry name" value="P-loop containing nucleoside triphosphate hydrolases"/>
    <property type="match status" value="1"/>
</dbReference>
<accession>X6NDX6</accession>
<dbReference type="EMBL" id="ASPP01009864">
    <property type="protein sequence ID" value="ETO23547.1"/>
    <property type="molecule type" value="Genomic_DNA"/>
</dbReference>
<organism evidence="2 3">
    <name type="scientific">Reticulomyxa filosa</name>
    <dbReference type="NCBI Taxonomy" id="46433"/>
    <lineage>
        <taxon>Eukaryota</taxon>
        <taxon>Sar</taxon>
        <taxon>Rhizaria</taxon>
        <taxon>Retaria</taxon>
        <taxon>Foraminifera</taxon>
        <taxon>Monothalamids</taxon>
        <taxon>Reticulomyxidae</taxon>
        <taxon>Reticulomyxa</taxon>
    </lineage>
</organism>
<feature type="region of interest" description="Disordered" evidence="1">
    <location>
        <begin position="1"/>
        <end position="28"/>
    </location>
</feature>
<evidence type="ECO:0000256" key="1">
    <source>
        <dbReference type="SAM" id="MobiDB-lite"/>
    </source>
</evidence>
<dbReference type="Gene3D" id="3.40.50.300">
    <property type="entry name" value="P-loop containing nucleotide triphosphate hydrolases"/>
    <property type="match status" value="1"/>
</dbReference>
<protein>
    <recommendedName>
        <fullName evidence="4">VLIG-type G domain-containing protein</fullName>
    </recommendedName>
</protein>
<dbReference type="AlphaFoldDB" id="X6NDX6"/>
<feature type="compositionally biased region" description="Basic and acidic residues" evidence="1">
    <location>
        <begin position="1"/>
        <end position="10"/>
    </location>
</feature>
<sequence>QVQSDHKTSEESIQIPGDNDEPGSTKTDIKDAETKILESKSITIIDKTSAAIIPPVNCTPTNLVQCDFYVLDDSKELVRSFVLPKEFTSNNINDIRFKLIIQRQICFVSLDCNQFVLHCLPLQVFLKKSQLHFELTSIYGDLATIDEKTCTRYPNKLDYIEYSLDKFGSKPEFYLHKKLNLHLSIMLDARENESWISKERITQASELVLCTCEKINRKTKKSFTCLNWQCVPIVIDGTNKQTNLKDILKLVKNHSPSRNGIDFIRQVIMQFPMQIARASGGEFVLLHNGENDQSRYAHCTTNSNFVECIRFGGYDALINSWSGKIRVISSMGKQSTGKSYMLNHLLGCKFDISGARCTDGVWITARIIEDILYVILDFEGLGSFERSPQEDALLSVFNASISNCTIFRCENRFDQDIAKMFERFQNGVQFLRDTNDKLFRGRLLIVIKDIVATDTKQVISEFSKKIESFCRNCTNKNGGAESFVMQMYKAPVNNIYIEPYPPLTHDSFFKKLSVLRISIESLPITHDNGGAPFLRQAKAIMARLAMKDWNSNLSEQIAESAVERMQQSAENVINCGTLVTPKALISLECFDADENMELSNSINKEKIIVKSSDVVDSLLQKLEPVHSQSNEQLSAMAIEQISLLKKWRTSFEKILDNNLDGGLNLVHRDILRFLHRKFERQMLECKRSHSTHRQWFIAFQLLLKLIYLRRELTLKMWVSKELHGLGFQELREYNVQEQKIDTTDKSAKSSQDEVALKFIKSFVNTTLNRLQTVENLLMLCGAKCKDCHFLCLLQQSHQWSGEVDHNCLGLHRCDQFCSCCQENAECSNKEEILPCNLQAGHESFHDCRQKDHKCGKDCPLKQYGNCNKKCALDFGHSRECICNSRIHYCNQKCSLEKCTNKCEIDYSREHTRHECSEKSCNKKCEVPSCGINLKKENTFSVLFFKIFFFCSY</sequence>
<comment type="caution">
    <text evidence="2">The sequence shown here is derived from an EMBL/GenBank/DDBJ whole genome shotgun (WGS) entry which is preliminary data.</text>
</comment>
<reference evidence="2 3" key="1">
    <citation type="journal article" date="2013" name="Curr. Biol.">
        <title>The Genome of the Foraminiferan Reticulomyxa filosa.</title>
        <authorList>
            <person name="Glockner G."/>
            <person name="Hulsmann N."/>
            <person name="Schleicher M."/>
            <person name="Noegel A.A."/>
            <person name="Eichinger L."/>
            <person name="Gallinger C."/>
            <person name="Pawlowski J."/>
            <person name="Sierra R."/>
            <person name="Euteneuer U."/>
            <person name="Pillet L."/>
            <person name="Moustafa A."/>
            <person name="Platzer M."/>
            <person name="Groth M."/>
            <person name="Szafranski K."/>
            <person name="Schliwa M."/>
        </authorList>
    </citation>
    <scope>NUCLEOTIDE SEQUENCE [LARGE SCALE GENOMIC DNA]</scope>
</reference>
<dbReference type="PANTHER" id="PTHR22796:SF1">
    <property type="entry name" value="VWFA DOMAIN-CONTAINING PROTEIN"/>
    <property type="match status" value="1"/>
</dbReference>
<keyword evidence="3" id="KW-1185">Reference proteome</keyword>
<feature type="non-terminal residue" evidence="2">
    <location>
        <position position="1"/>
    </location>
</feature>
<gene>
    <name evidence="2" type="ORF">RFI_13633</name>
</gene>